<dbReference type="InterPro" id="IPR037120">
    <property type="entry name" value="Haem_peroxidase_sf_animal"/>
</dbReference>
<dbReference type="InterPro" id="IPR019791">
    <property type="entry name" value="Haem_peroxidase_animal"/>
</dbReference>
<organism evidence="10">
    <name type="scientific">Strongyloides ratti</name>
    <name type="common">Parasitic roundworm</name>
    <dbReference type="NCBI Taxonomy" id="34506"/>
    <lineage>
        <taxon>Eukaryota</taxon>
        <taxon>Metazoa</taxon>
        <taxon>Ecdysozoa</taxon>
        <taxon>Nematoda</taxon>
        <taxon>Chromadorea</taxon>
        <taxon>Rhabditida</taxon>
        <taxon>Tylenchina</taxon>
        <taxon>Panagrolaimomorpha</taxon>
        <taxon>Strongyloidoidea</taxon>
        <taxon>Strongyloididae</taxon>
        <taxon>Strongyloides</taxon>
    </lineage>
</organism>
<evidence type="ECO:0000256" key="7">
    <source>
        <dbReference type="PIRSR" id="PIRSR619791-2"/>
    </source>
</evidence>
<feature type="signal peptide" evidence="8">
    <location>
        <begin position="1"/>
        <end position="19"/>
    </location>
</feature>
<keyword evidence="7" id="KW-0408">Iron</keyword>
<proteinExistence type="predicted"/>
<dbReference type="Pfam" id="PF01549">
    <property type="entry name" value="ShK"/>
    <property type="match status" value="1"/>
</dbReference>
<dbReference type="PANTHER" id="PTHR11475:SF22">
    <property type="entry name" value="PEROXIDASE SKPO-1"/>
    <property type="match status" value="1"/>
</dbReference>
<dbReference type="InterPro" id="IPR003582">
    <property type="entry name" value="ShKT_dom"/>
</dbReference>
<dbReference type="GO" id="GO:0140825">
    <property type="term" value="F:lactoperoxidase activity"/>
    <property type="evidence" value="ECO:0007669"/>
    <property type="project" value="UniProtKB-EC"/>
</dbReference>
<evidence type="ECO:0000313" key="14">
    <source>
        <dbReference type="WormBase" id="SRAE_X000179100"/>
    </source>
</evidence>
<evidence type="ECO:0000256" key="5">
    <source>
        <dbReference type="ARBA" id="ARBA00022729"/>
    </source>
</evidence>
<name>A0A090KVZ4_STRRB</name>
<dbReference type="EMBL" id="LN609396">
    <property type="protein sequence ID" value="CEF60051.1"/>
    <property type="molecule type" value="Genomic_DNA"/>
</dbReference>
<dbReference type="OMA" id="NRYRFID"/>
<dbReference type="WBParaSite" id="SRAE_X000179100.2">
    <property type="protein sequence ID" value="SRAE_X000179100.2"/>
    <property type="gene ID" value="WBGene00267368"/>
</dbReference>
<dbReference type="CDD" id="cd09823">
    <property type="entry name" value="peroxinectin_like"/>
    <property type="match status" value="1"/>
</dbReference>
<dbReference type="CTD" id="36384862"/>
<dbReference type="OrthoDB" id="823504at2759"/>
<keyword evidence="4 7" id="KW-0479">Metal-binding</keyword>
<evidence type="ECO:0000313" key="10">
    <source>
        <dbReference type="EMBL" id="CEF60051.1"/>
    </source>
</evidence>
<dbReference type="GO" id="GO:0020037">
    <property type="term" value="F:heme binding"/>
    <property type="evidence" value="ECO:0007669"/>
    <property type="project" value="InterPro"/>
</dbReference>
<dbReference type="GO" id="GO:0046872">
    <property type="term" value="F:metal ion binding"/>
    <property type="evidence" value="ECO:0007669"/>
    <property type="project" value="UniProtKB-KW"/>
</dbReference>
<keyword evidence="3" id="KW-0575">Peroxidase</keyword>
<dbReference type="RefSeq" id="XP_024499261.1">
    <property type="nucleotide sequence ID" value="XM_024652963.1"/>
</dbReference>
<evidence type="ECO:0000256" key="2">
    <source>
        <dbReference type="ARBA" id="ARBA00012313"/>
    </source>
</evidence>
<dbReference type="GO" id="GO:0005615">
    <property type="term" value="C:extracellular space"/>
    <property type="evidence" value="ECO:0007669"/>
    <property type="project" value="TreeGrafter"/>
</dbReference>
<protein>
    <recommendedName>
        <fullName evidence="2">peroxidase</fullName>
        <ecNumber evidence="2">1.11.1.7</ecNumber>
    </recommendedName>
</protein>
<dbReference type="SUPFAM" id="SSF48113">
    <property type="entry name" value="Heme-dependent peroxidases"/>
    <property type="match status" value="1"/>
</dbReference>
<evidence type="ECO:0000256" key="8">
    <source>
        <dbReference type="SAM" id="SignalP"/>
    </source>
</evidence>
<dbReference type="InterPro" id="IPR010255">
    <property type="entry name" value="Haem_peroxidase_sf"/>
</dbReference>
<comment type="catalytic activity">
    <reaction evidence="1">
        <text>2 a phenolic donor + H2O2 = 2 a phenolic radical donor + 2 H2O</text>
        <dbReference type="Rhea" id="RHEA:56136"/>
        <dbReference type="ChEBI" id="CHEBI:15377"/>
        <dbReference type="ChEBI" id="CHEBI:16240"/>
        <dbReference type="ChEBI" id="CHEBI:139520"/>
        <dbReference type="ChEBI" id="CHEBI:139521"/>
        <dbReference type="EC" id="1.11.1.7"/>
    </reaction>
</comment>
<evidence type="ECO:0000259" key="9">
    <source>
        <dbReference type="SMART" id="SM00254"/>
    </source>
</evidence>
<evidence type="ECO:0000256" key="6">
    <source>
        <dbReference type="ARBA" id="ARBA00023157"/>
    </source>
</evidence>
<dbReference type="FunFam" id="1.10.640.10:FF:000007">
    <property type="entry name" value="Peroxidase mlt-7"/>
    <property type="match status" value="1"/>
</dbReference>
<gene>
    <name evidence="10 12 13 14" type="ORF">SRAE_X000179100</name>
</gene>
<evidence type="ECO:0000313" key="13">
    <source>
        <dbReference type="WBParaSite" id="SRAE_X000179100.2"/>
    </source>
</evidence>
<keyword evidence="3" id="KW-0560">Oxidoreductase</keyword>
<keyword evidence="5 8" id="KW-0732">Signal</keyword>
<keyword evidence="6" id="KW-1015">Disulfide bond</keyword>
<dbReference type="Gene3D" id="1.10.640.10">
    <property type="entry name" value="Haem peroxidase domain superfamily, animal type"/>
    <property type="match status" value="1"/>
</dbReference>
<dbReference type="WBParaSite" id="SRAE_X000179100.1">
    <property type="protein sequence ID" value="SRAE_X000179100.1"/>
    <property type="gene ID" value="WBGene00267368"/>
</dbReference>
<keyword evidence="11" id="KW-1185">Reference proteome</keyword>
<evidence type="ECO:0000256" key="4">
    <source>
        <dbReference type="ARBA" id="ARBA00022723"/>
    </source>
</evidence>
<sequence length="667" mass="75803">MIKKIALLLLFTVIYYVAGEDESQPVDKFFKDCTPDGCCDTNFLCSVWSSLGECSKSPKFMLTNCQKSCLVCRKRETRNKYSIENDDILYKSGCSSIKTSQFSTESELSDNLFNAFLSQRQCGVETNIKDCSTSMCYHKFFRTPDGSCNNLKNPTWGAGKTRYLRLLPSLYEDNISIPPGTRNIFRPSPRSVTRFLLNHDKNIFSNFNQLAMQWGQFISHDILFNGRSDFCSCQTFSNKNCMNVNVAKDDISKLKKKILCIPITRSIPACRNSSDMSPREQMNLNSGFLDGSTIYGSTTVTMNQLRNGYLLKSEINLSGKEFAPESLTKLGESMKNGDERGTIFVGIASLHTIFLRYHNMIAKELKVVNPHWTDDRIFHETRKIVGGILQSITYNEFLPALIGERNLETLMPKYDEYNSEVPPGISNEFSAAAYRLHGMIVNNYPFINDNYNVIGNIKFVQGTNTFVHMLQKGVSQLLRGMIATPLRKPQRLNSQVTEELFDGLGDLSTINIQRGRDHGLRSYNDYRKYCGLEVVDDFLDWKDVSDMNVKLRVKELFIKPDNIDLYVGGLLEEPIPGGVVGPTFACIIIDQFQRLRDGDRFFYQNNDIFTKDQMNEIDRTSIASVICETEPEIKKVPFNAFNADKGEDAVSCSMIPTLNLNHWKSNN</sequence>
<dbReference type="SMART" id="SM00254">
    <property type="entry name" value="ShKT"/>
    <property type="match status" value="1"/>
</dbReference>
<feature type="binding site" description="axial binding residue" evidence="7">
    <location>
        <position position="437"/>
    </location>
    <ligand>
        <name>heme b</name>
        <dbReference type="ChEBI" id="CHEBI:60344"/>
    </ligand>
    <ligandPart>
        <name>Fe</name>
        <dbReference type="ChEBI" id="CHEBI:18248"/>
    </ligandPart>
</feature>
<dbReference type="Proteomes" id="UP000035682">
    <property type="component" value="Unplaced"/>
</dbReference>
<reference evidence="13" key="3">
    <citation type="submission" date="2022-04" db="UniProtKB">
        <authorList>
            <consortium name="WormBaseParasite"/>
        </authorList>
    </citation>
    <scope>IDENTIFICATION</scope>
</reference>
<accession>A0A090KVZ4</accession>
<dbReference type="PRINTS" id="PR00457">
    <property type="entry name" value="ANPEROXIDASE"/>
</dbReference>
<evidence type="ECO:0000256" key="1">
    <source>
        <dbReference type="ARBA" id="ARBA00000189"/>
    </source>
</evidence>
<evidence type="ECO:0000313" key="12">
    <source>
        <dbReference type="WBParaSite" id="SRAE_X000179100.1"/>
    </source>
</evidence>
<evidence type="ECO:0000313" key="11">
    <source>
        <dbReference type="Proteomes" id="UP000035682"/>
    </source>
</evidence>
<dbReference type="GO" id="GO:0006979">
    <property type="term" value="P:response to oxidative stress"/>
    <property type="evidence" value="ECO:0007669"/>
    <property type="project" value="InterPro"/>
</dbReference>
<reference evidence="11 13" key="1">
    <citation type="submission" date="2014-09" db="EMBL/GenBank/DDBJ databases">
        <authorList>
            <person name="Martin A.A."/>
        </authorList>
    </citation>
    <scope>NUCLEOTIDE SEQUENCE</scope>
    <source>
        <strain evidence="11 13">ED321</strain>
    </source>
</reference>
<dbReference type="PANTHER" id="PTHR11475">
    <property type="entry name" value="OXIDASE/PEROXIDASE"/>
    <property type="match status" value="1"/>
</dbReference>
<reference evidence="10" key="2">
    <citation type="submission" date="2014-09" db="EMBL/GenBank/DDBJ databases">
        <authorList>
            <person name="Aslett A.Martin."/>
        </authorList>
    </citation>
    <scope>NUCLEOTIDE SEQUENCE</scope>
    <source>
        <strain evidence="10">ED321 Heterogonic</strain>
    </source>
</reference>
<dbReference type="AlphaFoldDB" id="A0A090KVZ4"/>
<dbReference type="GeneID" id="36384862"/>
<feature type="domain" description="ShKT" evidence="9">
    <location>
        <begin position="37"/>
        <end position="73"/>
    </location>
</feature>
<feature type="chain" id="PRO_5042326960" description="peroxidase" evidence="8">
    <location>
        <begin position="20"/>
        <end position="667"/>
    </location>
</feature>
<keyword evidence="7" id="KW-0349">Heme</keyword>
<dbReference type="WormBase" id="SRAE_X000179100">
    <property type="protein sequence ID" value="SRP00454"/>
    <property type="gene ID" value="WBGene00267368"/>
</dbReference>
<dbReference type="EC" id="1.11.1.7" evidence="2"/>
<evidence type="ECO:0000256" key="3">
    <source>
        <dbReference type="ARBA" id="ARBA00022559"/>
    </source>
</evidence>
<dbReference type="Pfam" id="PF03098">
    <property type="entry name" value="An_peroxidase"/>
    <property type="match status" value="1"/>
</dbReference>